<sequence length="303" mass="32663">MTHVQANKSLFSKLQDKVVVITGGSTGIGKCAVKQFRANGAKVVFGDISIPNGKALEEELGDSVAFVRCDVTSYEQQLLLFKTADERFGGVDIVVANAGISDPHDIFDPSVNLNDEPGLKEIDVNLKGVIFTAKIGMYYLRKRGGGSLVLVSSIAGFKESPAMTTYEASKHGVIGVLRGLRMTAIKENIFVNAICPWMTTTGMVAGIREGWEALNLPKNEPDDVAESVLICATAETSNASNASHPGAQIPFSGKILYVAGGKSYEIEDAMQRLEPEWLGRENSEVLQMGQNFLSSDESSWIPK</sequence>
<name>A0ABR4CZR2_9HELO</name>
<organism evidence="4 5">
    <name type="scientific">Oculimacula yallundae</name>
    <dbReference type="NCBI Taxonomy" id="86028"/>
    <lineage>
        <taxon>Eukaryota</taxon>
        <taxon>Fungi</taxon>
        <taxon>Dikarya</taxon>
        <taxon>Ascomycota</taxon>
        <taxon>Pezizomycotina</taxon>
        <taxon>Leotiomycetes</taxon>
        <taxon>Helotiales</taxon>
        <taxon>Ploettnerulaceae</taxon>
        <taxon>Oculimacula</taxon>
    </lineage>
</organism>
<evidence type="ECO:0000256" key="1">
    <source>
        <dbReference type="ARBA" id="ARBA00006484"/>
    </source>
</evidence>
<dbReference type="Proteomes" id="UP001595075">
    <property type="component" value="Unassembled WGS sequence"/>
</dbReference>
<dbReference type="PRINTS" id="PR00080">
    <property type="entry name" value="SDRFAMILY"/>
</dbReference>
<gene>
    <name evidence="4" type="ORF">VTL71DRAFT_330</name>
</gene>
<dbReference type="Gene3D" id="3.40.50.720">
    <property type="entry name" value="NAD(P)-binding Rossmann-like Domain"/>
    <property type="match status" value="1"/>
</dbReference>
<dbReference type="InterPro" id="IPR036291">
    <property type="entry name" value="NAD(P)-bd_dom_sf"/>
</dbReference>
<dbReference type="EMBL" id="JAZHXI010000001">
    <property type="protein sequence ID" value="KAL2075387.1"/>
    <property type="molecule type" value="Genomic_DNA"/>
</dbReference>
<dbReference type="Pfam" id="PF00106">
    <property type="entry name" value="adh_short"/>
    <property type="match status" value="1"/>
</dbReference>
<keyword evidence="2" id="KW-0560">Oxidoreductase</keyword>
<dbReference type="InterPro" id="IPR002347">
    <property type="entry name" value="SDR_fam"/>
</dbReference>
<evidence type="ECO:0000256" key="2">
    <source>
        <dbReference type="ARBA" id="ARBA00023002"/>
    </source>
</evidence>
<dbReference type="PANTHER" id="PTHR43180">
    <property type="entry name" value="3-OXOACYL-(ACYL-CARRIER-PROTEIN) REDUCTASE (AFU_ORTHOLOGUE AFUA_6G11210)"/>
    <property type="match status" value="1"/>
</dbReference>
<comment type="similarity">
    <text evidence="1 3">Belongs to the short-chain dehydrogenases/reductases (SDR) family.</text>
</comment>
<proteinExistence type="inferred from homology"/>
<evidence type="ECO:0000313" key="4">
    <source>
        <dbReference type="EMBL" id="KAL2075387.1"/>
    </source>
</evidence>
<evidence type="ECO:0000256" key="3">
    <source>
        <dbReference type="RuleBase" id="RU000363"/>
    </source>
</evidence>
<reference evidence="4 5" key="1">
    <citation type="journal article" date="2024" name="Commun. Biol.">
        <title>Comparative genomic analysis of thermophilic fungi reveals convergent evolutionary adaptations and gene losses.</title>
        <authorList>
            <person name="Steindorff A.S."/>
            <person name="Aguilar-Pontes M.V."/>
            <person name="Robinson A.J."/>
            <person name="Andreopoulos B."/>
            <person name="LaButti K."/>
            <person name="Kuo A."/>
            <person name="Mondo S."/>
            <person name="Riley R."/>
            <person name="Otillar R."/>
            <person name="Haridas S."/>
            <person name="Lipzen A."/>
            <person name="Grimwood J."/>
            <person name="Schmutz J."/>
            <person name="Clum A."/>
            <person name="Reid I.D."/>
            <person name="Moisan M.C."/>
            <person name="Butler G."/>
            <person name="Nguyen T.T.M."/>
            <person name="Dewar K."/>
            <person name="Conant G."/>
            <person name="Drula E."/>
            <person name="Henrissat B."/>
            <person name="Hansel C."/>
            <person name="Singer S."/>
            <person name="Hutchinson M.I."/>
            <person name="de Vries R.P."/>
            <person name="Natvig D.O."/>
            <person name="Powell A.J."/>
            <person name="Tsang A."/>
            <person name="Grigoriev I.V."/>
        </authorList>
    </citation>
    <scope>NUCLEOTIDE SEQUENCE [LARGE SCALE GENOMIC DNA]</scope>
    <source>
        <strain evidence="4 5">CBS 494.80</strain>
    </source>
</reference>
<dbReference type="SUPFAM" id="SSF51735">
    <property type="entry name" value="NAD(P)-binding Rossmann-fold domains"/>
    <property type="match status" value="1"/>
</dbReference>
<evidence type="ECO:0000313" key="5">
    <source>
        <dbReference type="Proteomes" id="UP001595075"/>
    </source>
</evidence>
<protein>
    <submittedName>
        <fullName evidence="4">Uncharacterized protein</fullName>
    </submittedName>
</protein>
<comment type="caution">
    <text evidence="4">The sequence shown here is derived from an EMBL/GenBank/DDBJ whole genome shotgun (WGS) entry which is preliminary data.</text>
</comment>
<dbReference type="PANTHER" id="PTHR43180:SF86">
    <property type="entry name" value="DEHYDROGENASE, PUTATIVE (AFU_ORTHOLOGUE AFUA_3G00290)-RELATED"/>
    <property type="match status" value="1"/>
</dbReference>
<keyword evidence="5" id="KW-1185">Reference proteome</keyword>
<dbReference type="PRINTS" id="PR00081">
    <property type="entry name" value="GDHRDH"/>
</dbReference>
<accession>A0ABR4CZR2</accession>